<feature type="chain" id="PRO_5037799692" evidence="1">
    <location>
        <begin position="24"/>
        <end position="214"/>
    </location>
</feature>
<gene>
    <name evidence="2" type="ORF">E4O86_06260</name>
</gene>
<keyword evidence="1" id="KW-0732">Signal</keyword>
<feature type="signal peptide" evidence="1">
    <location>
        <begin position="1"/>
        <end position="23"/>
    </location>
</feature>
<evidence type="ECO:0000313" key="3">
    <source>
        <dbReference type="Proteomes" id="UP000773614"/>
    </source>
</evidence>
<dbReference type="Proteomes" id="UP000773614">
    <property type="component" value="Unassembled WGS sequence"/>
</dbReference>
<sequence>MRLKGCFVILLTTLYFVASPALSQSDFLFQMPETNGDGTGRFSTQNRPTVTETLGFLGRKLRGAESRILNYTYNDCIFLRSFESAYVKDGHQLGDIIDVSILEGPAFGIFLDFRGDNYCDGRRNPREISWRIIIEYEKLQHVRGGRISGIQSFRLICHNDYRCIHMKFSESQSALPWWKSYKSFIWIPFTDDEDRIFSAFVNITKYNSFPDDPF</sequence>
<dbReference type="AlphaFoldDB" id="A0A964T3L4"/>
<name>A0A964T3L4_9HYPH</name>
<protein>
    <submittedName>
        <fullName evidence="2">Uncharacterized protein</fullName>
    </submittedName>
</protein>
<comment type="caution">
    <text evidence="2">The sequence shown here is derived from an EMBL/GenBank/DDBJ whole genome shotgun (WGS) entry which is preliminary data.</text>
</comment>
<evidence type="ECO:0000256" key="1">
    <source>
        <dbReference type="SAM" id="SignalP"/>
    </source>
</evidence>
<organism evidence="2 3">
    <name type="scientific">Propylenella binzhouense</name>
    <dbReference type="NCBI Taxonomy" id="2555902"/>
    <lineage>
        <taxon>Bacteria</taxon>
        <taxon>Pseudomonadati</taxon>
        <taxon>Pseudomonadota</taxon>
        <taxon>Alphaproteobacteria</taxon>
        <taxon>Hyphomicrobiales</taxon>
        <taxon>Propylenellaceae</taxon>
        <taxon>Propylenella</taxon>
    </lineage>
</organism>
<dbReference type="EMBL" id="SPKJ01000013">
    <property type="protein sequence ID" value="MYZ47312.1"/>
    <property type="molecule type" value="Genomic_DNA"/>
</dbReference>
<evidence type="ECO:0000313" key="2">
    <source>
        <dbReference type="EMBL" id="MYZ47312.1"/>
    </source>
</evidence>
<dbReference type="RefSeq" id="WP_161139661.1">
    <property type="nucleotide sequence ID" value="NZ_SPKJ01000013.1"/>
</dbReference>
<accession>A0A964T3L4</accession>
<proteinExistence type="predicted"/>
<keyword evidence="3" id="KW-1185">Reference proteome</keyword>
<reference evidence="2" key="1">
    <citation type="submission" date="2019-03" db="EMBL/GenBank/DDBJ databases">
        <title>Afifella sp. nov., isolated from activated sludge.</title>
        <authorList>
            <person name="Li Q."/>
            <person name="Liu Y."/>
        </authorList>
    </citation>
    <scope>NUCLEOTIDE SEQUENCE</scope>
    <source>
        <strain evidence="2">L72</strain>
    </source>
</reference>